<dbReference type="SUPFAM" id="SSF47336">
    <property type="entry name" value="ACP-like"/>
    <property type="match status" value="1"/>
</dbReference>
<reference evidence="5 6" key="1">
    <citation type="submission" date="2019-06" db="EMBL/GenBank/DDBJ databases">
        <title>Genome Sequence of the Brown Rot Fungal Pathogen Monilinia laxa.</title>
        <authorList>
            <person name="De Miccolis Angelini R.M."/>
            <person name="Landi L."/>
            <person name="Abate D."/>
            <person name="Pollastro S."/>
            <person name="Romanazzi G."/>
            <person name="Faretra F."/>
        </authorList>
    </citation>
    <scope>NUCLEOTIDE SEQUENCE [LARGE SCALE GENOMIC DNA]</scope>
    <source>
        <strain evidence="5 6">Mlax316</strain>
    </source>
</reference>
<dbReference type="GO" id="GO:0031177">
    <property type="term" value="F:phosphopantetheine binding"/>
    <property type="evidence" value="ECO:0007669"/>
    <property type="project" value="InterPro"/>
</dbReference>
<dbReference type="InterPro" id="IPR020845">
    <property type="entry name" value="AMP-binding_CS"/>
</dbReference>
<dbReference type="SMART" id="SM00823">
    <property type="entry name" value="PKS_PP"/>
    <property type="match status" value="1"/>
</dbReference>
<dbReference type="Gene3D" id="3.30.559.10">
    <property type="entry name" value="Chloramphenicol acetyltransferase-like domain"/>
    <property type="match status" value="1"/>
</dbReference>
<evidence type="ECO:0000313" key="5">
    <source>
        <dbReference type="EMBL" id="KAB8297984.1"/>
    </source>
</evidence>
<dbReference type="InterPro" id="IPR006162">
    <property type="entry name" value="Ppantetheine_attach_site"/>
</dbReference>
<dbReference type="CDD" id="cd19545">
    <property type="entry name" value="FUM14_C_NRPS-like"/>
    <property type="match status" value="1"/>
</dbReference>
<dbReference type="Gene3D" id="1.10.1200.10">
    <property type="entry name" value="ACP-like"/>
    <property type="match status" value="1"/>
</dbReference>
<proteinExistence type="predicted"/>
<comment type="caution">
    <text evidence="5">The sequence shown here is derived from an EMBL/GenBank/DDBJ whole genome shotgun (WGS) entry which is preliminary data.</text>
</comment>
<sequence>MDASVNSTFSENIIQEDSVPNPQDMEQILHWNKNIPKPVSALAHELIQNRALSQPKLPAVCAWDGDLNYEELDALSSRLAYHLVSCGVGPEVLVPLCFEKSMWIIVSMLAVLKAGGAFVSLDPTQPQSRLKHMVQQTQAKFMLASPKYAQLCGEIIPKVLIVDSSSTNSLEGITTNITRPNPRSAAYVIFTSGSTGQPKGCVIEHEQLCTSAINGGMAMGLEYKPRMLQFVSYVFDACILEIIYTLIFGGCVCVPSDWDRMNNLAGVINKMQVTSAFFTPSLFRNMEFEDIAGLDTVILGGESVPEELIKKWKTKVRLISIYGPTECTVAITALDYSSSKSGPGDLGKPFMGAWIVDQNDSEKLIDIGAVGELLIEGPIVGRGYLNDITKTRQVFIPSPHWIQATGRQGHLYRTGDLVKYNKDGTMFFVGRKDNQVKIRGQRLEMGEVEHQIQKVFSTTAEVIVEVVKPATNTGSPTLIAFLRMAEKVGYLNWESDGSSVVTSSTEQDALRSLVTQAIKSLSLVLPTYAIPTFFHPTAELSITELDSFTGKKVHRPLTTLEQRLSLLWQTLLGIPNVDAEDNFFHLGGDSITAMKLVATARREGLSLTVAMILRNPVLAEMASCTSAVEAIPPIEPYSLLSDEHLSSVLKAAKLSKDQVEDAYPCSRHQDYFAAPANRYLLQCVFFLPPSIDLAKFKNAWGTIAAKHNIMRTRLVQTSDGRNFQVVIRSDIEWRHETSLEKYIEKDKLDHIDFGDSITRFAIISDENSGKRFFVWTGSHTCYDGTSLPMLYTDLEHAFQNEASPYQGLKFNQFIKHTLMDDETPAESFWRTYLAVIPDVNLARSFDVPKTFKSEITISTIAEVAMAIVFSRHLKSDEVVFSQYRTGRNIPLPGVEDMIAPAMTKIPHRFQMKTGRKIRDLLYSSQRDLNDMANFEHLGWESIRNLSEDTKAACDAAIYLTVSAGSSYITNNWGEKIGMELIWSGITMHSPFRFSVKSSEGRIRVNTTFDGNLLSIETMDKILQQFEQAISQVIELDGEQTLEDIRLDANWGEASILIPAVEARSAEDLRGCCAKIG</sequence>
<dbReference type="FunFam" id="3.40.50.980:FF:000001">
    <property type="entry name" value="Non-ribosomal peptide synthetase"/>
    <property type="match status" value="1"/>
</dbReference>
<evidence type="ECO:0000256" key="1">
    <source>
        <dbReference type="ARBA" id="ARBA00022450"/>
    </source>
</evidence>
<dbReference type="CDD" id="cd05918">
    <property type="entry name" value="A_NRPS_SidN3_like"/>
    <property type="match status" value="1"/>
</dbReference>
<keyword evidence="3" id="KW-0436">Ligase</keyword>
<dbReference type="Gene3D" id="3.40.50.12780">
    <property type="entry name" value="N-terminal domain of ligase-like"/>
    <property type="match status" value="1"/>
</dbReference>
<feature type="domain" description="Carrier" evidence="4">
    <location>
        <begin position="555"/>
        <end position="629"/>
    </location>
</feature>
<dbReference type="SUPFAM" id="SSF56801">
    <property type="entry name" value="Acetyl-CoA synthetase-like"/>
    <property type="match status" value="1"/>
</dbReference>
<evidence type="ECO:0000256" key="2">
    <source>
        <dbReference type="ARBA" id="ARBA00022553"/>
    </source>
</evidence>
<dbReference type="NCBIfam" id="TIGR01733">
    <property type="entry name" value="AA-adenyl-dom"/>
    <property type="match status" value="1"/>
</dbReference>
<protein>
    <recommendedName>
        <fullName evidence="4">Carrier domain-containing protein</fullName>
    </recommendedName>
</protein>
<dbReference type="InterPro" id="IPR036736">
    <property type="entry name" value="ACP-like_sf"/>
</dbReference>
<gene>
    <name evidence="5" type="ORF">EYC80_001759</name>
</gene>
<name>A0A5N6K5Y4_MONLA</name>
<dbReference type="SUPFAM" id="SSF52777">
    <property type="entry name" value="CoA-dependent acyltransferases"/>
    <property type="match status" value="2"/>
</dbReference>
<dbReference type="GO" id="GO:0044550">
    <property type="term" value="P:secondary metabolite biosynthetic process"/>
    <property type="evidence" value="ECO:0007669"/>
    <property type="project" value="TreeGrafter"/>
</dbReference>
<dbReference type="Pfam" id="PF00501">
    <property type="entry name" value="AMP-binding"/>
    <property type="match status" value="1"/>
</dbReference>
<dbReference type="Gene3D" id="3.30.559.30">
    <property type="entry name" value="Nonribosomal peptide synthetase, condensation domain"/>
    <property type="match status" value="1"/>
</dbReference>
<dbReference type="Pfam" id="PF00668">
    <property type="entry name" value="Condensation"/>
    <property type="match status" value="1"/>
</dbReference>
<keyword evidence="2" id="KW-0597">Phosphoprotein</keyword>
<dbReference type="GO" id="GO:0005737">
    <property type="term" value="C:cytoplasm"/>
    <property type="evidence" value="ECO:0007669"/>
    <property type="project" value="TreeGrafter"/>
</dbReference>
<dbReference type="EMBL" id="VIGI01000007">
    <property type="protein sequence ID" value="KAB8297984.1"/>
    <property type="molecule type" value="Genomic_DNA"/>
</dbReference>
<dbReference type="AlphaFoldDB" id="A0A5N6K5Y4"/>
<dbReference type="InterPro" id="IPR000873">
    <property type="entry name" value="AMP-dep_synth/lig_dom"/>
</dbReference>
<dbReference type="PROSITE" id="PS00012">
    <property type="entry name" value="PHOSPHOPANTETHEINE"/>
    <property type="match status" value="1"/>
</dbReference>
<evidence type="ECO:0000256" key="3">
    <source>
        <dbReference type="ARBA" id="ARBA00022598"/>
    </source>
</evidence>
<keyword evidence="6" id="KW-1185">Reference proteome</keyword>
<dbReference type="GO" id="GO:0043041">
    <property type="term" value="P:amino acid activation for nonribosomal peptide biosynthetic process"/>
    <property type="evidence" value="ECO:0007669"/>
    <property type="project" value="TreeGrafter"/>
</dbReference>
<dbReference type="InterPro" id="IPR023213">
    <property type="entry name" value="CAT-like_dom_sf"/>
</dbReference>
<keyword evidence="1" id="KW-0596">Phosphopantetheine</keyword>
<dbReference type="GO" id="GO:0016874">
    <property type="term" value="F:ligase activity"/>
    <property type="evidence" value="ECO:0007669"/>
    <property type="project" value="UniProtKB-KW"/>
</dbReference>
<dbReference type="OrthoDB" id="416786at2759"/>
<evidence type="ECO:0000259" key="4">
    <source>
        <dbReference type="PROSITE" id="PS50075"/>
    </source>
</evidence>
<dbReference type="InterPro" id="IPR045851">
    <property type="entry name" value="AMP-bd_C_sf"/>
</dbReference>
<evidence type="ECO:0000313" key="6">
    <source>
        <dbReference type="Proteomes" id="UP000326757"/>
    </source>
</evidence>
<dbReference type="InterPro" id="IPR010071">
    <property type="entry name" value="AA_adenyl_dom"/>
</dbReference>
<dbReference type="PROSITE" id="PS50075">
    <property type="entry name" value="CARRIER"/>
    <property type="match status" value="1"/>
</dbReference>
<dbReference type="PANTHER" id="PTHR45527:SF1">
    <property type="entry name" value="FATTY ACID SYNTHASE"/>
    <property type="match status" value="1"/>
</dbReference>
<accession>A0A5N6K5Y4</accession>
<dbReference type="Pfam" id="PF00550">
    <property type="entry name" value="PP-binding"/>
    <property type="match status" value="1"/>
</dbReference>
<dbReference type="FunFam" id="3.40.50.12780:FF:000014">
    <property type="entry name" value="Nonribosomal peptide synthetase 1"/>
    <property type="match status" value="1"/>
</dbReference>
<dbReference type="InterPro" id="IPR009081">
    <property type="entry name" value="PP-bd_ACP"/>
</dbReference>
<dbReference type="PANTHER" id="PTHR45527">
    <property type="entry name" value="NONRIBOSOMAL PEPTIDE SYNTHETASE"/>
    <property type="match status" value="1"/>
</dbReference>
<dbReference type="Gene3D" id="3.30.300.30">
    <property type="match status" value="1"/>
</dbReference>
<dbReference type="InterPro" id="IPR020806">
    <property type="entry name" value="PKS_PP-bd"/>
</dbReference>
<dbReference type="FunFam" id="1.10.1200.10:FF:000005">
    <property type="entry name" value="Nonribosomal peptide synthetase 1"/>
    <property type="match status" value="1"/>
</dbReference>
<organism evidence="5 6">
    <name type="scientific">Monilinia laxa</name>
    <name type="common">Brown rot fungus</name>
    <name type="synonym">Sclerotinia laxa</name>
    <dbReference type="NCBI Taxonomy" id="61186"/>
    <lineage>
        <taxon>Eukaryota</taxon>
        <taxon>Fungi</taxon>
        <taxon>Dikarya</taxon>
        <taxon>Ascomycota</taxon>
        <taxon>Pezizomycotina</taxon>
        <taxon>Leotiomycetes</taxon>
        <taxon>Helotiales</taxon>
        <taxon>Sclerotiniaceae</taxon>
        <taxon>Monilinia</taxon>
    </lineage>
</organism>
<dbReference type="Proteomes" id="UP000326757">
    <property type="component" value="Unassembled WGS sequence"/>
</dbReference>
<dbReference type="InterPro" id="IPR042099">
    <property type="entry name" value="ANL_N_sf"/>
</dbReference>
<dbReference type="PROSITE" id="PS00455">
    <property type="entry name" value="AMP_BINDING"/>
    <property type="match status" value="1"/>
</dbReference>
<dbReference type="InterPro" id="IPR001242">
    <property type="entry name" value="Condensation_dom"/>
</dbReference>